<dbReference type="InterPro" id="IPR036890">
    <property type="entry name" value="HATPase_C_sf"/>
</dbReference>
<feature type="region of interest" description="Disordered" evidence="3">
    <location>
        <begin position="114"/>
        <end position="144"/>
    </location>
</feature>
<dbReference type="RefSeq" id="XP_001027513.2">
    <property type="nucleotide sequence ID" value="XM_001027513.2"/>
</dbReference>
<dbReference type="SMART" id="SM00388">
    <property type="entry name" value="HisKA"/>
    <property type="match status" value="1"/>
</dbReference>
<dbReference type="Pfam" id="PF00512">
    <property type="entry name" value="HisKA"/>
    <property type="match status" value="1"/>
</dbReference>
<feature type="region of interest" description="Disordered" evidence="3">
    <location>
        <begin position="158"/>
        <end position="180"/>
    </location>
</feature>
<protein>
    <submittedName>
        <fullName evidence="7">ATPase, histidine kinase-, DNA gyrase B</fullName>
    </submittedName>
</protein>
<dbReference type="PANTHER" id="PTHR43719:SF28">
    <property type="entry name" value="PEROXIDE STRESS-ACTIVATED HISTIDINE KINASE MAK1-RELATED"/>
    <property type="match status" value="1"/>
</dbReference>
<dbReference type="KEGG" id="tet:TTHERM_01055470"/>
<dbReference type="AlphaFoldDB" id="Q24HP0"/>
<feature type="domain" description="Response regulatory" evidence="5">
    <location>
        <begin position="1090"/>
        <end position="1241"/>
    </location>
</feature>
<dbReference type="InParanoid" id="Q24HP0"/>
<dbReference type="SUPFAM" id="SSF47384">
    <property type="entry name" value="Homodimeric domain of signal transducing histidine kinase"/>
    <property type="match status" value="1"/>
</dbReference>
<keyword evidence="7" id="KW-0418">Kinase</keyword>
<dbReference type="CDD" id="cd17546">
    <property type="entry name" value="REC_hyHK_CKI1_RcsC-like"/>
    <property type="match status" value="1"/>
</dbReference>
<dbReference type="OrthoDB" id="10266508at2759"/>
<dbReference type="InterPro" id="IPR003661">
    <property type="entry name" value="HisK_dim/P_dom"/>
</dbReference>
<name>Q24HP0_TETTS</name>
<dbReference type="InterPro" id="IPR001789">
    <property type="entry name" value="Sig_transdc_resp-reg_receiver"/>
</dbReference>
<proteinExistence type="predicted"/>
<dbReference type="Gene3D" id="3.40.50.2300">
    <property type="match status" value="1"/>
</dbReference>
<feature type="compositionally biased region" description="Low complexity" evidence="3">
    <location>
        <begin position="160"/>
        <end position="174"/>
    </location>
</feature>
<keyword evidence="7" id="KW-0808">Transferase</keyword>
<dbReference type="Gene3D" id="3.30.565.10">
    <property type="entry name" value="Histidine kinase-like ATPase, C-terminal domain"/>
    <property type="match status" value="1"/>
</dbReference>
<organism evidence="7 8">
    <name type="scientific">Tetrahymena thermophila (strain SB210)</name>
    <dbReference type="NCBI Taxonomy" id="312017"/>
    <lineage>
        <taxon>Eukaryota</taxon>
        <taxon>Sar</taxon>
        <taxon>Alveolata</taxon>
        <taxon>Ciliophora</taxon>
        <taxon>Intramacronucleata</taxon>
        <taxon>Oligohymenophorea</taxon>
        <taxon>Hymenostomatida</taxon>
        <taxon>Tetrahymenina</taxon>
        <taxon>Tetrahymenidae</taxon>
        <taxon>Tetrahymena</taxon>
    </lineage>
</organism>
<dbReference type="GeneID" id="7843697"/>
<dbReference type="InterPro" id="IPR000014">
    <property type="entry name" value="PAS"/>
</dbReference>
<dbReference type="SMART" id="SM00387">
    <property type="entry name" value="HATPase_c"/>
    <property type="match status" value="1"/>
</dbReference>
<dbReference type="InterPro" id="IPR005467">
    <property type="entry name" value="His_kinase_dom"/>
</dbReference>
<evidence type="ECO:0000256" key="1">
    <source>
        <dbReference type="ARBA" id="ARBA00022553"/>
    </source>
</evidence>
<evidence type="ECO:0000259" key="6">
    <source>
        <dbReference type="PROSITE" id="PS50112"/>
    </source>
</evidence>
<keyword evidence="1 2" id="KW-0597">Phosphoprotein</keyword>
<dbReference type="InterPro" id="IPR011006">
    <property type="entry name" value="CheY-like_superfamily"/>
</dbReference>
<dbReference type="Gene3D" id="1.10.287.130">
    <property type="match status" value="1"/>
</dbReference>
<evidence type="ECO:0000259" key="5">
    <source>
        <dbReference type="PROSITE" id="PS50110"/>
    </source>
</evidence>
<dbReference type="SMART" id="SM00448">
    <property type="entry name" value="REC"/>
    <property type="match status" value="1"/>
</dbReference>
<feature type="domain" description="PAS" evidence="6">
    <location>
        <begin position="312"/>
        <end position="357"/>
    </location>
</feature>
<sequence>MKSQINSEKNQQVLSKPIQKEQDYKNSESYLKINNMLQDDFKPSQQQAQNIQIQLCDYPSLQKGLETSENNHDACSKNKTNQIDLKKYVNLQNIVCQGELGNAQEEKIQQLRQVDRQKPKEGLNNNDNISLSNLNDNSSDNQKSPYVIMSKKNFFKRKQFSPPKKPSSSNQSVNSKKDLEDYKESQYKKAEVSQVEQKKITRTTNNEQQNIYSQNINEKKQKKKTALVRDNFCKSLSSNAGNDFSQKSITWKYEYVKYLIFFFQAGSYLIIGSLQFLNSESNKSQTNKGNNQYNQLILLEKSFKEQELFTGVKDFYNNMLNLLPQGIVVVDSNKEMIYHNSSITKLLKCKPEQIMDQICNISTNQNEIKHAEMKYKSEKKLKLDSLGLEEQNVSECKESNKQSQNKNSSKNINNLKQININNQKQQQRQDYNDSCIKNSGDLNKIINSERTATIYKSNINILKHENAIYGNDQNLKVSQLLQNLFLVGKQQEESAFSALRRVQTMQNKNQAKQRKSSIYQKEKIQNLNFSDDCIQFQINFKNQCLLLNIILCKFQQNNIYQQKDISIEPVILIMIDDISQQIKIKELEVKNQCKMRMLASISHELRTPLNCSMTLLEVLKNLVSNPLAQEYIDPALNSQHLLLNIINDILDFAQIDVGKFKFSYEHFDLKNIIQNCLKLIEMQSKIKNIQLLTDFSEEVNYQFYSDPTRIRQIILNLLSNALKFTQKGYIMIRVEKFNESLTKITVEDTGIGIASEDIQKIFEIFGKVDLKNNKLLNTQGAGLGLSIASQLARGLGQNKKIEVLSELGKGSSFSFFLENKLNQKGFVATTDNNMESNLSNNELLFNNNSNNFPQQSQYYSLTNNTRATSETKAESSVNVYSKQINMFDSKLNVGNFKNSSQSASYISFNQNSDKRLKSYYSNSTLKPINTIRSKTQYQENKNQSKIIEEQNENQNVLIDEQQEYSKSQEILFDSFSAKNPENLNNLYDISNIQDQDCNDIDETKNRSISFNQGLEIRLKNMSLDTDYLDFPQNQNNLIKNDQKQNFQSDFNFTDQQQQQQELQGKYKQPNKISQNLKVMVNELIKCSCPPVLVVDDNEFNRYVLQKLLLTYNIQHVQAQNGQVAIDKVMQRYLKNVNNIDSQNNNFQINLPNLNSPVKCCCHFKIIFMDLDMPVKNGYEAVQEIKSFYIKNNLQKEAPIIVACTAFVGEEDKRKCEIYGMDYFLPKPISPKEIEKLLIEILQKLIKKQ</sequence>
<dbReference type="InterPro" id="IPR004358">
    <property type="entry name" value="Sig_transdc_His_kin-like_C"/>
</dbReference>
<dbReference type="PROSITE" id="PS50109">
    <property type="entry name" value="HIS_KIN"/>
    <property type="match status" value="1"/>
</dbReference>
<dbReference type="InterPro" id="IPR003594">
    <property type="entry name" value="HATPase_dom"/>
</dbReference>
<dbReference type="PANTHER" id="PTHR43719">
    <property type="entry name" value="TWO-COMPONENT HISTIDINE KINASE"/>
    <property type="match status" value="1"/>
</dbReference>
<dbReference type="InterPro" id="IPR050956">
    <property type="entry name" value="2C_system_His_kinase"/>
</dbReference>
<dbReference type="HOGENOM" id="CLU_253508_0_0_1"/>
<feature type="compositionally biased region" description="Low complexity" evidence="3">
    <location>
        <begin position="123"/>
        <end position="141"/>
    </location>
</feature>
<accession>Q24HP0</accession>
<evidence type="ECO:0000313" key="7">
    <source>
        <dbReference type="EMBL" id="EAS07271.2"/>
    </source>
</evidence>
<dbReference type="GO" id="GO:0000155">
    <property type="term" value="F:phosphorelay sensor kinase activity"/>
    <property type="evidence" value="ECO:0007669"/>
    <property type="project" value="InterPro"/>
</dbReference>
<evidence type="ECO:0000256" key="2">
    <source>
        <dbReference type="PROSITE-ProRule" id="PRU00169"/>
    </source>
</evidence>
<feature type="compositionally biased region" description="Polar residues" evidence="3">
    <location>
        <begin position="1"/>
        <end position="14"/>
    </location>
</feature>
<feature type="domain" description="Histidine kinase" evidence="4">
    <location>
        <begin position="600"/>
        <end position="821"/>
    </location>
</feature>
<evidence type="ECO:0000313" key="8">
    <source>
        <dbReference type="Proteomes" id="UP000009168"/>
    </source>
</evidence>
<dbReference type="PRINTS" id="PR00344">
    <property type="entry name" value="BCTRLSENSOR"/>
</dbReference>
<dbReference type="InterPro" id="IPR036097">
    <property type="entry name" value="HisK_dim/P_sf"/>
</dbReference>
<dbReference type="PROSITE" id="PS50110">
    <property type="entry name" value="RESPONSE_REGULATORY"/>
    <property type="match status" value="1"/>
</dbReference>
<dbReference type="PROSITE" id="PS50112">
    <property type="entry name" value="PAS"/>
    <property type="match status" value="1"/>
</dbReference>
<keyword evidence="8" id="KW-1185">Reference proteome</keyword>
<gene>
    <name evidence="7" type="ORF">TTHERM_01055470</name>
</gene>
<evidence type="ECO:0000259" key="4">
    <source>
        <dbReference type="PROSITE" id="PS50109"/>
    </source>
</evidence>
<dbReference type="STRING" id="312017.Q24HP0"/>
<dbReference type="Pfam" id="PF02518">
    <property type="entry name" value="HATPase_c"/>
    <property type="match status" value="1"/>
</dbReference>
<feature type="modified residue" description="4-aspartylphosphate" evidence="2">
    <location>
        <position position="1169"/>
    </location>
</feature>
<dbReference type="CDD" id="cd00082">
    <property type="entry name" value="HisKA"/>
    <property type="match status" value="1"/>
</dbReference>
<dbReference type="SUPFAM" id="SSF52172">
    <property type="entry name" value="CheY-like"/>
    <property type="match status" value="1"/>
</dbReference>
<dbReference type="Pfam" id="PF00072">
    <property type="entry name" value="Response_reg"/>
    <property type="match status" value="1"/>
</dbReference>
<reference evidence="8" key="1">
    <citation type="journal article" date="2006" name="PLoS Biol.">
        <title>Macronuclear genome sequence of the ciliate Tetrahymena thermophila, a model eukaryote.</title>
        <authorList>
            <person name="Eisen J.A."/>
            <person name="Coyne R.S."/>
            <person name="Wu M."/>
            <person name="Wu D."/>
            <person name="Thiagarajan M."/>
            <person name="Wortman J.R."/>
            <person name="Badger J.H."/>
            <person name="Ren Q."/>
            <person name="Amedeo P."/>
            <person name="Jones K.M."/>
            <person name="Tallon L.J."/>
            <person name="Delcher A.L."/>
            <person name="Salzberg S.L."/>
            <person name="Silva J.C."/>
            <person name="Haas B.J."/>
            <person name="Majoros W.H."/>
            <person name="Farzad M."/>
            <person name="Carlton J.M."/>
            <person name="Smith R.K. Jr."/>
            <person name="Garg J."/>
            <person name="Pearlman R.E."/>
            <person name="Karrer K.M."/>
            <person name="Sun L."/>
            <person name="Manning G."/>
            <person name="Elde N.C."/>
            <person name="Turkewitz A.P."/>
            <person name="Asai D.J."/>
            <person name="Wilkes D.E."/>
            <person name="Wang Y."/>
            <person name="Cai H."/>
            <person name="Collins K."/>
            <person name="Stewart B.A."/>
            <person name="Lee S.R."/>
            <person name="Wilamowska K."/>
            <person name="Weinberg Z."/>
            <person name="Ruzzo W.L."/>
            <person name="Wloga D."/>
            <person name="Gaertig J."/>
            <person name="Frankel J."/>
            <person name="Tsao C.-C."/>
            <person name="Gorovsky M.A."/>
            <person name="Keeling P.J."/>
            <person name="Waller R.F."/>
            <person name="Patron N.J."/>
            <person name="Cherry J.M."/>
            <person name="Stover N.A."/>
            <person name="Krieger C.J."/>
            <person name="del Toro C."/>
            <person name="Ryder H.F."/>
            <person name="Williamson S.C."/>
            <person name="Barbeau R.A."/>
            <person name="Hamilton E.P."/>
            <person name="Orias E."/>
        </authorList>
    </citation>
    <scope>NUCLEOTIDE SEQUENCE [LARGE SCALE GENOMIC DNA]</scope>
    <source>
        <strain evidence="8">SB210</strain>
    </source>
</reference>
<feature type="region of interest" description="Disordered" evidence="3">
    <location>
        <begin position="1"/>
        <end position="22"/>
    </location>
</feature>
<dbReference type="EMBL" id="GG662241">
    <property type="protein sequence ID" value="EAS07271.2"/>
    <property type="molecule type" value="Genomic_DNA"/>
</dbReference>
<dbReference type="Proteomes" id="UP000009168">
    <property type="component" value="Unassembled WGS sequence"/>
</dbReference>
<evidence type="ECO:0000256" key="3">
    <source>
        <dbReference type="SAM" id="MobiDB-lite"/>
    </source>
</evidence>
<dbReference type="SUPFAM" id="SSF55874">
    <property type="entry name" value="ATPase domain of HSP90 chaperone/DNA topoisomerase II/histidine kinase"/>
    <property type="match status" value="1"/>
</dbReference>
<dbReference type="eggNOG" id="KOG0519">
    <property type="taxonomic scope" value="Eukaryota"/>
</dbReference>